<dbReference type="PROSITE" id="PS51677">
    <property type="entry name" value="NODB"/>
    <property type="match status" value="1"/>
</dbReference>
<organism evidence="4 5">
    <name type="scientific">Conexibacter arvalis</name>
    <dbReference type="NCBI Taxonomy" id="912552"/>
    <lineage>
        <taxon>Bacteria</taxon>
        <taxon>Bacillati</taxon>
        <taxon>Actinomycetota</taxon>
        <taxon>Thermoleophilia</taxon>
        <taxon>Solirubrobacterales</taxon>
        <taxon>Conexibacteraceae</taxon>
        <taxon>Conexibacter</taxon>
    </lineage>
</organism>
<keyword evidence="2" id="KW-0732">Signal</keyword>
<dbReference type="RefSeq" id="WP_183340041.1">
    <property type="nucleotide sequence ID" value="NZ_JACHNU010000001.1"/>
</dbReference>
<comment type="subcellular location">
    <subcellularLocation>
        <location evidence="1">Secreted</location>
    </subcellularLocation>
</comment>
<dbReference type="SUPFAM" id="SSF88713">
    <property type="entry name" value="Glycoside hydrolase/deacetylase"/>
    <property type="match status" value="1"/>
</dbReference>
<evidence type="ECO:0000313" key="5">
    <source>
        <dbReference type="Proteomes" id="UP000585272"/>
    </source>
</evidence>
<evidence type="ECO:0000259" key="3">
    <source>
        <dbReference type="PROSITE" id="PS51677"/>
    </source>
</evidence>
<dbReference type="GO" id="GO:0016810">
    <property type="term" value="F:hydrolase activity, acting on carbon-nitrogen (but not peptide) bonds"/>
    <property type="evidence" value="ECO:0007669"/>
    <property type="project" value="InterPro"/>
</dbReference>
<dbReference type="InterPro" id="IPR011330">
    <property type="entry name" value="Glyco_hydro/deAcase_b/a-brl"/>
</dbReference>
<evidence type="ECO:0000256" key="1">
    <source>
        <dbReference type="ARBA" id="ARBA00004613"/>
    </source>
</evidence>
<keyword evidence="5" id="KW-1185">Reference proteome</keyword>
<name>A0A840ICK9_9ACTN</name>
<proteinExistence type="predicted"/>
<dbReference type="GO" id="GO:0005975">
    <property type="term" value="P:carbohydrate metabolic process"/>
    <property type="evidence" value="ECO:0007669"/>
    <property type="project" value="InterPro"/>
</dbReference>
<sequence length="257" mass="28582">MRDLLVLCYHAVSPRWPAALSVTPAALDAQLGELVRRGYRGARFTDALAATPQGPTVVVTFDDGYRSVLELAKPILDRHGLPGTLYVPSDWPDAGRPMRWPGIDRWLGTEHEPELECLGWEELRGLAADGWEIGSHTCSHPRLPQVRDDAELARELRASKARIEAELGRPCSSLAYPYGAVDGRVEAATAAAGYTAACTIPRVLASPRPLSWPRTPIFHVDDRRRFGRKVSPRIRRLRASAAGRRLDRLRVARSERR</sequence>
<protein>
    <submittedName>
        <fullName evidence="4">Peptidoglycan/xylan/chitin deacetylase (PgdA/CDA1 family)</fullName>
    </submittedName>
</protein>
<evidence type="ECO:0000256" key="2">
    <source>
        <dbReference type="ARBA" id="ARBA00022729"/>
    </source>
</evidence>
<dbReference type="PANTHER" id="PTHR34216:SF3">
    <property type="entry name" value="POLY-BETA-1,6-N-ACETYL-D-GLUCOSAMINE N-DEACETYLASE"/>
    <property type="match status" value="1"/>
</dbReference>
<dbReference type="GO" id="GO:0005576">
    <property type="term" value="C:extracellular region"/>
    <property type="evidence" value="ECO:0007669"/>
    <property type="project" value="UniProtKB-SubCell"/>
</dbReference>
<dbReference type="AlphaFoldDB" id="A0A840ICK9"/>
<dbReference type="PANTHER" id="PTHR34216">
    <property type="match status" value="1"/>
</dbReference>
<evidence type="ECO:0000313" key="4">
    <source>
        <dbReference type="EMBL" id="MBB4661680.1"/>
    </source>
</evidence>
<dbReference type="Proteomes" id="UP000585272">
    <property type="component" value="Unassembled WGS sequence"/>
</dbReference>
<dbReference type="InterPro" id="IPR051398">
    <property type="entry name" value="Polysacch_Deacetylase"/>
</dbReference>
<dbReference type="Gene3D" id="3.20.20.370">
    <property type="entry name" value="Glycoside hydrolase/deacetylase"/>
    <property type="match status" value="1"/>
</dbReference>
<comment type="caution">
    <text evidence="4">The sequence shown here is derived from an EMBL/GenBank/DDBJ whole genome shotgun (WGS) entry which is preliminary data.</text>
</comment>
<dbReference type="Pfam" id="PF01522">
    <property type="entry name" value="Polysacc_deac_1"/>
    <property type="match status" value="1"/>
</dbReference>
<gene>
    <name evidence="4" type="ORF">BDZ31_001253</name>
</gene>
<accession>A0A840ICK9</accession>
<reference evidence="4 5" key="1">
    <citation type="submission" date="2020-08" db="EMBL/GenBank/DDBJ databases">
        <title>Genomic Encyclopedia of Archaeal and Bacterial Type Strains, Phase II (KMG-II): from individual species to whole genera.</title>
        <authorList>
            <person name="Goeker M."/>
        </authorList>
    </citation>
    <scope>NUCLEOTIDE SEQUENCE [LARGE SCALE GENOMIC DNA]</scope>
    <source>
        <strain evidence="4 5">DSM 23288</strain>
    </source>
</reference>
<dbReference type="CDD" id="cd10918">
    <property type="entry name" value="CE4_NodB_like_5s_6s"/>
    <property type="match status" value="1"/>
</dbReference>
<feature type="domain" description="NodB homology" evidence="3">
    <location>
        <begin position="55"/>
        <end position="257"/>
    </location>
</feature>
<dbReference type="InterPro" id="IPR002509">
    <property type="entry name" value="NODB_dom"/>
</dbReference>
<dbReference type="EMBL" id="JACHNU010000001">
    <property type="protein sequence ID" value="MBB4661680.1"/>
    <property type="molecule type" value="Genomic_DNA"/>
</dbReference>